<dbReference type="GO" id="GO:0004806">
    <property type="term" value="F:triacylglycerol lipase activity"/>
    <property type="evidence" value="ECO:0007669"/>
    <property type="project" value="InterPro"/>
</dbReference>
<dbReference type="InterPro" id="IPR005152">
    <property type="entry name" value="Lipase_secreted"/>
</dbReference>
<sequence>MTLASAFLLAGCGGGNSDDRGSLIETPQILGTLTAAQVDSGTASSGLQPISGKAKCDVQVVGLNYATVGVNNEKTNASGVLLVPAGACANASYPLVAYAKGTDVQKPRTLASASDPETFLLAAMYAAQGYAVVATDYLGYAKSGYSYHPYLHAESEASSVIDSIRAARKAAGSQNVNLSGKVMLTGYSQGGHSSFAAQRAIERDNANEINVVAGAHLAGPYNLSGSLKLTQAIAGYQFFVPFLVTSYQKVYGNVYTSTSQAYKAPYADYIESLLPNPTLTYTTLVTSGKLPGGTPNEARDAVFQSAFLTDVQTNANNGFYLDAKKNDLLGWNPKARTILCGGAGDPTVSPAVHRDVAQADFNSRGLTNVSSVDVDAQVQAAFGVAGKAPTDPTSAAFATYYGSYHGTYEPPFCHQAARALFDKLK</sequence>
<dbReference type="InterPro" id="IPR029058">
    <property type="entry name" value="AB_hydrolase_fold"/>
</dbReference>
<dbReference type="Proteomes" id="UP000482155">
    <property type="component" value="Unassembled WGS sequence"/>
</dbReference>
<dbReference type="PANTHER" id="PTHR34853">
    <property type="match status" value="1"/>
</dbReference>
<name>A0A6B3SQB7_9BURK</name>
<dbReference type="PANTHER" id="PTHR34853:SF1">
    <property type="entry name" value="LIPASE 5"/>
    <property type="match status" value="1"/>
</dbReference>
<evidence type="ECO:0000313" key="2">
    <source>
        <dbReference type="Proteomes" id="UP000482155"/>
    </source>
</evidence>
<proteinExistence type="predicted"/>
<dbReference type="Gene3D" id="1.10.260.160">
    <property type="match status" value="1"/>
</dbReference>
<evidence type="ECO:0000313" key="1">
    <source>
        <dbReference type="EMBL" id="NEX62964.1"/>
    </source>
</evidence>
<protein>
    <submittedName>
        <fullName evidence="1">Esterase</fullName>
    </submittedName>
</protein>
<dbReference type="GO" id="GO:0016042">
    <property type="term" value="P:lipid catabolic process"/>
    <property type="evidence" value="ECO:0007669"/>
    <property type="project" value="InterPro"/>
</dbReference>
<gene>
    <name evidence="1" type="ORF">G3574_17925</name>
</gene>
<keyword evidence="2" id="KW-1185">Reference proteome</keyword>
<reference evidence="1 2" key="1">
    <citation type="submission" date="2020-02" db="EMBL/GenBank/DDBJ databases">
        <authorList>
            <person name="Kim M.K."/>
        </authorList>
    </citation>
    <scope>NUCLEOTIDE SEQUENCE [LARGE SCALE GENOMIC DNA]</scope>
    <source>
        <strain evidence="1 2">17J57-3</strain>
    </source>
</reference>
<comment type="caution">
    <text evidence="1">The sequence shown here is derived from an EMBL/GenBank/DDBJ whole genome shotgun (WGS) entry which is preliminary data.</text>
</comment>
<dbReference type="SUPFAM" id="SSF53474">
    <property type="entry name" value="alpha/beta-Hydrolases"/>
    <property type="match status" value="1"/>
</dbReference>
<dbReference type="Gene3D" id="3.40.50.1820">
    <property type="entry name" value="alpha/beta hydrolase"/>
    <property type="match status" value="2"/>
</dbReference>
<dbReference type="Pfam" id="PF03583">
    <property type="entry name" value="LIP"/>
    <property type="match status" value="1"/>
</dbReference>
<dbReference type="AlphaFoldDB" id="A0A6B3SQB7"/>
<organism evidence="1 2">
    <name type="scientific">Noviherbaspirillum galbum</name>
    <dbReference type="NCBI Taxonomy" id="2709383"/>
    <lineage>
        <taxon>Bacteria</taxon>
        <taxon>Pseudomonadati</taxon>
        <taxon>Pseudomonadota</taxon>
        <taxon>Betaproteobacteria</taxon>
        <taxon>Burkholderiales</taxon>
        <taxon>Oxalobacteraceae</taxon>
        <taxon>Noviherbaspirillum</taxon>
    </lineage>
</organism>
<dbReference type="EMBL" id="JAAIVB010000064">
    <property type="protein sequence ID" value="NEX62964.1"/>
    <property type="molecule type" value="Genomic_DNA"/>
</dbReference>
<accession>A0A6B3SQB7</accession>